<comment type="caution">
    <text evidence="1">The sequence shown here is derived from an EMBL/GenBank/DDBJ whole genome shotgun (WGS) entry which is preliminary data.</text>
</comment>
<reference evidence="1 2" key="1">
    <citation type="submission" date="2024-09" db="EMBL/GenBank/DDBJ databases">
        <authorList>
            <person name="Sun Q."/>
            <person name="Mori K."/>
        </authorList>
    </citation>
    <scope>NUCLEOTIDE SEQUENCE [LARGE SCALE GENOMIC DNA]</scope>
    <source>
        <strain evidence="1 2">CCM 7659</strain>
    </source>
</reference>
<dbReference type="RefSeq" id="WP_182630940.1">
    <property type="nucleotide sequence ID" value="NZ_JAALDM010000019.1"/>
</dbReference>
<dbReference type="Proteomes" id="UP001589700">
    <property type="component" value="Unassembled WGS sequence"/>
</dbReference>
<name>A0ABV5JN90_9ACTN</name>
<keyword evidence="2" id="KW-1185">Reference proteome</keyword>
<accession>A0ABV5JN90</accession>
<dbReference type="EMBL" id="JBHMDY010000004">
    <property type="protein sequence ID" value="MFB9259191.1"/>
    <property type="molecule type" value="Genomic_DNA"/>
</dbReference>
<evidence type="ECO:0000313" key="2">
    <source>
        <dbReference type="Proteomes" id="UP001589700"/>
    </source>
</evidence>
<proteinExistence type="predicted"/>
<evidence type="ECO:0000313" key="1">
    <source>
        <dbReference type="EMBL" id="MFB9259191.1"/>
    </source>
</evidence>
<sequence>MGSLATLGAGSMEFATNSGSAVVDFATGMPGLLMNIVQLIGNGIADNITASVSNP</sequence>
<organism evidence="1 2">
    <name type="scientific">Dietzia aerolata</name>
    <dbReference type="NCBI Taxonomy" id="595984"/>
    <lineage>
        <taxon>Bacteria</taxon>
        <taxon>Bacillati</taxon>
        <taxon>Actinomycetota</taxon>
        <taxon>Actinomycetes</taxon>
        <taxon>Mycobacteriales</taxon>
        <taxon>Dietziaceae</taxon>
        <taxon>Dietzia</taxon>
    </lineage>
</organism>
<gene>
    <name evidence="1" type="ORF">ACFFVD_05190</name>
</gene>
<protein>
    <submittedName>
        <fullName evidence="1">Uncharacterized protein</fullName>
    </submittedName>
</protein>